<gene>
    <name evidence="1" type="ORF">JBS370_LOCUS42722</name>
</gene>
<evidence type="ECO:0000313" key="2">
    <source>
        <dbReference type="Proteomes" id="UP000663836"/>
    </source>
</evidence>
<dbReference type="AlphaFoldDB" id="A0A820MNU5"/>
<dbReference type="GO" id="GO:0016705">
    <property type="term" value="F:oxidoreductase activity, acting on paired donors, with incorporation or reduction of molecular oxygen"/>
    <property type="evidence" value="ECO:0007669"/>
    <property type="project" value="InterPro"/>
</dbReference>
<dbReference type="Gene3D" id="1.10.630.10">
    <property type="entry name" value="Cytochrome P450"/>
    <property type="match status" value="1"/>
</dbReference>
<dbReference type="SUPFAM" id="SSF48264">
    <property type="entry name" value="Cytochrome P450"/>
    <property type="match status" value="1"/>
</dbReference>
<feature type="non-terminal residue" evidence="1">
    <location>
        <position position="95"/>
    </location>
</feature>
<name>A0A820MNU5_9BILA</name>
<comment type="caution">
    <text evidence="1">The sequence shown here is derived from an EMBL/GenBank/DDBJ whole genome shotgun (WGS) entry which is preliminary data.</text>
</comment>
<dbReference type="GO" id="GO:0020037">
    <property type="term" value="F:heme binding"/>
    <property type="evidence" value="ECO:0007669"/>
    <property type="project" value="InterPro"/>
</dbReference>
<organism evidence="1 2">
    <name type="scientific">Rotaria sordida</name>
    <dbReference type="NCBI Taxonomy" id="392033"/>
    <lineage>
        <taxon>Eukaryota</taxon>
        <taxon>Metazoa</taxon>
        <taxon>Spiralia</taxon>
        <taxon>Gnathifera</taxon>
        <taxon>Rotifera</taxon>
        <taxon>Eurotatoria</taxon>
        <taxon>Bdelloidea</taxon>
        <taxon>Philodinida</taxon>
        <taxon>Philodinidae</taxon>
        <taxon>Rotaria</taxon>
    </lineage>
</organism>
<proteinExistence type="predicted"/>
<dbReference type="Proteomes" id="UP000663836">
    <property type="component" value="Unassembled WGS sequence"/>
</dbReference>
<accession>A0A820MNU5</accession>
<dbReference type="InterPro" id="IPR036396">
    <property type="entry name" value="Cyt_P450_sf"/>
</dbReference>
<dbReference type="EMBL" id="CAJOBD010059197">
    <property type="protein sequence ID" value="CAF4377174.1"/>
    <property type="molecule type" value="Genomic_DNA"/>
</dbReference>
<reference evidence="1" key="1">
    <citation type="submission" date="2021-02" db="EMBL/GenBank/DDBJ databases">
        <authorList>
            <person name="Nowell W R."/>
        </authorList>
    </citation>
    <scope>NUCLEOTIDE SEQUENCE</scope>
</reference>
<evidence type="ECO:0000313" key="1">
    <source>
        <dbReference type="EMBL" id="CAF4377174.1"/>
    </source>
</evidence>
<dbReference type="GO" id="GO:0004497">
    <property type="term" value="F:monooxygenase activity"/>
    <property type="evidence" value="ECO:0007669"/>
    <property type="project" value="InterPro"/>
</dbReference>
<sequence>MVPIMTNHTAKAIDELITLSTQKEFVDLRTELNNLTLTIISSSAFGKGLEPIANAKEIVCRAFTEQLEAIQYRSFRLIDRIPIINRLPFWHRRIL</sequence>
<dbReference type="GO" id="GO:0005506">
    <property type="term" value="F:iron ion binding"/>
    <property type="evidence" value="ECO:0007669"/>
    <property type="project" value="InterPro"/>
</dbReference>
<protein>
    <submittedName>
        <fullName evidence="1">Uncharacterized protein</fullName>
    </submittedName>
</protein>